<dbReference type="Gene3D" id="1.10.8.270">
    <property type="entry name" value="putative rabgap domain of human tbc1 domain family member 14 like domains"/>
    <property type="match status" value="1"/>
</dbReference>
<evidence type="ECO:0000313" key="3">
    <source>
        <dbReference type="EMBL" id="KAJ8317716.1"/>
    </source>
</evidence>
<feature type="region of interest" description="Disordered" evidence="1">
    <location>
        <begin position="491"/>
        <end position="514"/>
    </location>
</feature>
<dbReference type="EMBL" id="JARBDR010000246">
    <property type="protein sequence ID" value="KAJ8317716.1"/>
    <property type="molecule type" value="Genomic_DNA"/>
</dbReference>
<dbReference type="SUPFAM" id="SSF47923">
    <property type="entry name" value="Ypt/Rab-GAP domain of gyp1p"/>
    <property type="match status" value="1"/>
</dbReference>
<proteinExistence type="predicted"/>
<evidence type="ECO:0000259" key="2">
    <source>
        <dbReference type="PROSITE" id="PS50086"/>
    </source>
</evidence>
<organism evidence="3 4">
    <name type="scientific">Tegillarca granosa</name>
    <name type="common">Malaysian cockle</name>
    <name type="synonym">Anadara granosa</name>
    <dbReference type="NCBI Taxonomy" id="220873"/>
    <lineage>
        <taxon>Eukaryota</taxon>
        <taxon>Metazoa</taxon>
        <taxon>Spiralia</taxon>
        <taxon>Lophotrochozoa</taxon>
        <taxon>Mollusca</taxon>
        <taxon>Bivalvia</taxon>
        <taxon>Autobranchia</taxon>
        <taxon>Pteriomorphia</taxon>
        <taxon>Arcoida</taxon>
        <taxon>Arcoidea</taxon>
        <taxon>Arcidae</taxon>
        <taxon>Tegillarca</taxon>
    </lineage>
</organism>
<feature type="region of interest" description="Disordered" evidence="1">
    <location>
        <begin position="347"/>
        <end position="374"/>
    </location>
</feature>
<feature type="domain" description="Rab-GAP TBC" evidence="2">
    <location>
        <begin position="544"/>
        <end position="656"/>
    </location>
</feature>
<dbReference type="PANTHER" id="PTHR47219:SF15">
    <property type="entry name" value="TBC1 DOMAIN FAMILY MEMBER 12 ISOFORM X1"/>
    <property type="match status" value="1"/>
</dbReference>
<name>A0ABQ9FLV2_TEGGR</name>
<evidence type="ECO:0000313" key="4">
    <source>
        <dbReference type="Proteomes" id="UP001217089"/>
    </source>
</evidence>
<evidence type="ECO:0000256" key="1">
    <source>
        <dbReference type="SAM" id="MobiDB-lite"/>
    </source>
</evidence>
<dbReference type="InterPro" id="IPR035969">
    <property type="entry name" value="Rab-GAP_TBC_sf"/>
</dbReference>
<feature type="compositionally biased region" description="Low complexity" evidence="1">
    <location>
        <begin position="592"/>
        <end position="604"/>
    </location>
</feature>
<dbReference type="InterPro" id="IPR000195">
    <property type="entry name" value="Rab-GAP-TBC_dom"/>
</dbReference>
<feature type="region of interest" description="Disordered" evidence="1">
    <location>
        <begin position="123"/>
        <end position="142"/>
    </location>
</feature>
<gene>
    <name evidence="3" type="ORF">KUTeg_005620</name>
</gene>
<keyword evidence="4" id="KW-1185">Reference proteome</keyword>
<feature type="compositionally biased region" description="Polar residues" evidence="1">
    <location>
        <begin position="132"/>
        <end position="142"/>
    </location>
</feature>
<dbReference type="PANTHER" id="PTHR47219">
    <property type="entry name" value="RAB GTPASE-ACTIVATING PROTEIN 1-LIKE"/>
    <property type="match status" value="1"/>
</dbReference>
<protein>
    <recommendedName>
        <fullName evidence="2">Rab-GAP TBC domain-containing protein</fullName>
    </recommendedName>
</protein>
<dbReference type="Proteomes" id="UP001217089">
    <property type="component" value="Unassembled WGS sequence"/>
</dbReference>
<feature type="region of interest" description="Disordered" evidence="1">
    <location>
        <begin position="57"/>
        <end position="103"/>
    </location>
</feature>
<accession>A0ABQ9FLV2</accession>
<comment type="caution">
    <text evidence="3">The sequence shown here is derived from an EMBL/GenBank/DDBJ whole genome shotgun (WGS) entry which is preliminary data.</text>
</comment>
<dbReference type="InterPro" id="IPR050302">
    <property type="entry name" value="Rab_GAP_TBC_domain"/>
</dbReference>
<reference evidence="3 4" key="1">
    <citation type="submission" date="2022-12" db="EMBL/GenBank/DDBJ databases">
        <title>Chromosome-level genome of Tegillarca granosa.</title>
        <authorList>
            <person name="Kim J."/>
        </authorList>
    </citation>
    <scope>NUCLEOTIDE SEQUENCE [LARGE SCALE GENOMIC DNA]</scope>
    <source>
        <strain evidence="3">Teg-2019</strain>
        <tissue evidence="3">Adductor muscle</tissue>
    </source>
</reference>
<dbReference type="PROSITE" id="PS50086">
    <property type="entry name" value="TBC_RABGAP"/>
    <property type="match status" value="1"/>
</dbReference>
<dbReference type="Gene3D" id="1.10.10.750">
    <property type="entry name" value="Ypt/Rab-GAP domain of gyp1p, domain 1"/>
    <property type="match status" value="1"/>
</dbReference>
<feature type="region of interest" description="Disordered" evidence="1">
    <location>
        <begin position="583"/>
        <end position="604"/>
    </location>
</feature>
<sequence>MGKSDGLFYDNSLERMRLGMCDELSSVSFSDALSSDKGENEARVGFVDQENNIDPHSLKSRLWTSQNSSKRTNGCSSEVESLKSSDGSVSDNTESTHLDMPNLEKSRYTDGCDICDQDTEIRQEENDEIRSISDQYSETSNDSASSQVKCGVVISPVSLTQDLPVNVKSENKLSSVLETLPLVYIPTTHQLLAGNKEESNCSKTNGFKKENSQFKHSKSLSDIDSSQSTSTETILNCDYNDYEIADGQFRSLNINLETSSLGETDSLLRLKEADQLTCNSFEIDTTLHRSNTDSLLRTFNDASSLSSLSTCTEFSVSAASIGEDGTEGTGLCIDTGDGGFMEINLHSRNSYERSKSTSQDSGIDERGAKPKRKGISGFLSRNLFSRKSSKDVATEAEETSQQNTLGWKLFGRVPLKQVPTKDPQVILSEYQAKQRENNTVEQNRSKKDVEVMSTTALILENRPGNLPTKDPEEAERHRQQYEAMVEAAKKKEQKELKLKKKQQQQQRKQEDQRLAAARTWNQEILPNWDAMKSSKKARELWWLGIPTSIRGKVWKMAIGNDLNVTPELYEICVSRAEDRIKVTSESSDPYGTSETSSEPPSSKESSVELIKLDVSRTFPQLCIFQKILRSDPWKSLLTNQQCHLSSLSLTFVIDYK</sequence>
<feature type="compositionally biased region" description="Basic and acidic residues" evidence="1">
    <location>
        <begin position="94"/>
        <end position="103"/>
    </location>
</feature>
<feature type="compositionally biased region" description="Polar residues" evidence="1">
    <location>
        <begin position="62"/>
        <end position="93"/>
    </location>
</feature>